<dbReference type="InterPro" id="IPR012334">
    <property type="entry name" value="Pectin_lyas_fold"/>
</dbReference>
<evidence type="ECO:0000313" key="3">
    <source>
        <dbReference type="EMBL" id="GAQ87670.1"/>
    </source>
</evidence>
<dbReference type="Gene3D" id="2.160.20.10">
    <property type="entry name" value="Single-stranded right-handed beta-helix, Pectin lyase-like"/>
    <property type="match status" value="1"/>
</dbReference>
<dbReference type="InterPro" id="IPR006626">
    <property type="entry name" value="PbH1"/>
</dbReference>
<dbReference type="OrthoDB" id="427974at2759"/>
<dbReference type="OMA" id="MDIATER"/>
<dbReference type="SUPFAM" id="SSF51126">
    <property type="entry name" value="Pectin lyase-like"/>
    <property type="match status" value="1"/>
</dbReference>
<evidence type="ECO:0000256" key="1">
    <source>
        <dbReference type="ARBA" id="ARBA00022737"/>
    </source>
</evidence>
<dbReference type="STRING" id="105231.A0A1Y1I9R0"/>
<dbReference type="InterPro" id="IPR051550">
    <property type="entry name" value="SCF-Subunits/Alg-Epimerases"/>
</dbReference>
<keyword evidence="4" id="KW-1185">Reference proteome</keyword>
<dbReference type="PANTHER" id="PTHR22990:SF15">
    <property type="entry name" value="F-BOX ONLY PROTEIN 10"/>
    <property type="match status" value="1"/>
</dbReference>
<keyword evidence="1" id="KW-0677">Repeat</keyword>
<dbReference type="PANTHER" id="PTHR22990">
    <property type="entry name" value="F-BOX ONLY PROTEIN"/>
    <property type="match status" value="1"/>
</dbReference>
<dbReference type="Pfam" id="PF13229">
    <property type="entry name" value="Beta_helix"/>
    <property type="match status" value="1"/>
</dbReference>
<evidence type="ECO:0000259" key="2">
    <source>
        <dbReference type="Pfam" id="PF13229"/>
    </source>
</evidence>
<dbReference type="AlphaFoldDB" id="A0A1Y1I9R0"/>
<organism evidence="3 4">
    <name type="scientific">Klebsormidium nitens</name>
    <name type="common">Green alga</name>
    <name type="synonym">Ulothrix nitens</name>
    <dbReference type="NCBI Taxonomy" id="105231"/>
    <lineage>
        <taxon>Eukaryota</taxon>
        <taxon>Viridiplantae</taxon>
        <taxon>Streptophyta</taxon>
        <taxon>Klebsormidiophyceae</taxon>
        <taxon>Klebsormidiales</taxon>
        <taxon>Klebsormidiaceae</taxon>
        <taxon>Klebsormidium</taxon>
    </lineage>
</organism>
<feature type="non-terminal residue" evidence="3">
    <location>
        <position position="1"/>
    </location>
</feature>
<reference evidence="3 4" key="1">
    <citation type="journal article" date="2014" name="Nat. Commun.">
        <title>Klebsormidium flaccidum genome reveals primary factors for plant terrestrial adaptation.</title>
        <authorList>
            <person name="Hori K."/>
            <person name="Maruyama F."/>
            <person name="Fujisawa T."/>
            <person name="Togashi T."/>
            <person name="Yamamoto N."/>
            <person name="Seo M."/>
            <person name="Sato S."/>
            <person name="Yamada T."/>
            <person name="Mori H."/>
            <person name="Tajima N."/>
            <person name="Moriyama T."/>
            <person name="Ikeuchi M."/>
            <person name="Watanabe M."/>
            <person name="Wada H."/>
            <person name="Kobayashi K."/>
            <person name="Saito M."/>
            <person name="Masuda T."/>
            <person name="Sasaki-Sekimoto Y."/>
            <person name="Mashiguchi K."/>
            <person name="Awai K."/>
            <person name="Shimojima M."/>
            <person name="Masuda S."/>
            <person name="Iwai M."/>
            <person name="Nobusawa T."/>
            <person name="Narise T."/>
            <person name="Kondo S."/>
            <person name="Saito H."/>
            <person name="Sato R."/>
            <person name="Murakawa M."/>
            <person name="Ihara Y."/>
            <person name="Oshima-Yamada Y."/>
            <person name="Ohtaka K."/>
            <person name="Satoh M."/>
            <person name="Sonobe K."/>
            <person name="Ishii M."/>
            <person name="Ohtani R."/>
            <person name="Kanamori-Sato M."/>
            <person name="Honoki R."/>
            <person name="Miyazaki D."/>
            <person name="Mochizuki H."/>
            <person name="Umetsu J."/>
            <person name="Higashi K."/>
            <person name="Shibata D."/>
            <person name="Kamiya Y."/>
            <person name="Sato N."/>
            <person name="Nakamura Y."/>
            <person name="Tabata S."/>
            <person name="Ida S."/>
            <person name="Kurokawa K."/>
            <person name="Ohta H."/>
        </authorList>
    </citation>
    <scope>NUCLEOTIDE SEQUENCE [LARGE SCALE GENOMIC DNA]</scope>
    <source>
        <strain evidence="3 4">NIES-2285</strain>
    </source>
</reference>
<protein>
    <recommendedName>
        <fullName evidence="2">Right handed beta helix domain-containing protein</fullName>
    </recommendedName>
</protein>
<dbReference type="EMBL" id="DF237318">
    <property type="protein sequence ID" value="GAQ87670.1"/>
    <property type="molecule type" value="Genomic_DNA"/>
</dbReference>
<evidence type="ECO:0000313" key="4">
    <source>
        <dbReference type="Proteomes" id="UP000054558"/>
    </source>
</evidence>
<feature type="domain" description="Right handed beta helix" evidence="2">
    <location>
        <begin position="195"/>
        <end position="350"/>
    </location>
</feature>
<dbReference type="InterPro" id="IPR039448">
    <property type="entry name" value="Beta_helix"/>
</dbReference>
<accession>A0A1Y1I9R0</accession>
<name>A0A1Y1I9R0_KLENI</name>
<dbReference type="InterPro" id="IPR011050">
    <property type="entry name" value="Pectin_lyase_fold/virulence"/>
</dbReference>
<dbReference type="Proteomes" id="UP000054558">
    <property type="component" value="Unassembled WGS sequence"/>
</dbReference>
<gene>
    <name evidence="3" type="ORF">KFL_003690010</name>
</gene>
<sequence>GAGPSGTTDDTTQYAKVIKDAGCQVAVSKLRASCRRFPRTIALFRRKQSGLEVKVDIPIKTFTAALEAAQDGDIIELTGEVDLAWFSINKRVTIRGKPDFPALMCDKWEAFSSKGPGELMPFIEIQPSASGLTLGPDLIIHSSTDRHHANQTVAVFVRDGTKNVVFDRVTINGDAARKKKKALDNTGRQGGCGVIFGDGASGEMRQCRVFHHELSGVQARLGARVSIRDCEISSNGDRGVWAYGASEMSVDGCTIRENGQQGVAVNALPATITRCHISDNYLEGILLEWPDQVSGPDQSAARRRICEKGHVIKDNHIVQNDFGIVVEDGVAATLDGNVVERNKETGVYFDEAQGHPVAPLRLFGEAAKGRSHSSPFRKDMVGMDHRNERDVNPGGDFQDLDREFTVARRAGLAVVTSAFREGFDISDAMDIATERKKSLGLHGEFAVRKCWVPTLKWQYQSKRFCPLTKGMLQCT</sequence>
<proteinExistence type="predicted"/>
<dbReference type="SMART" id="SM00710">
    <property type="entry name" value="PbH1"/>
    <property type="match status" value="4"/>
</dbReference>